<proteinExistence type="predicted"/>
<feature type="domain" description="CBM20" evidence="2">
    <location>
        <begin position="116"/>
        <end position="230"/>
    </location>
</feature>
<dbReference type="Proteomes" id="UP000028837">
    <property type="component" value="Unassembled WGS sequence"/>
</dbReference>
<dbReference type="Gene3D" id="2.60.40.10">
    <property type="entry name" value="Immunoglobulins"/>
    <property type="match status" value="1"/>
</dbReference>
<dbReference type="VEuPathDB" id="ToxoDB:TGDOM2_314910"/>
<comment type="caution">
    <text evidence="3">The sequence shown here is derived from an EMBL/GenBank/DDBJ whole genome shotgun (WGS) entry which is preliminary data.</text>
</comment>
<dbReference type="AlphaFoldDB" id="A0A086JXU3"/>
<sequence>MYTRDVKAQLATVVESSDCRPQRPDHSFYRTFITANFFGFTFALQLTMIYDDLPDGVEPQRPEGSLEEEPAASVSVPRPPLTAEERRRIQAKYHEKIKERKIRIYQNALEEVIRREKASSMRHVVFKIPIHTRFGQNVCLVGSDATVGGWIAEKAVNMIWTDNSVWCCELKFPRETTRMEYKYLIKEGNYVIWEPGQNHVVDLRRLQELGQPNLSRGVESARVIQDSWGRGDAQDL</sequence>
<evidence type="ECO:0000313" key="4">
    <source>
        <dbReference type="Proteomes" id="UP000028837"/>
    </source>
</evidence>
<dbReference type="InterPro" id="IPR013783">
    <property type="entry name" value="Ig-like_fold"/>
</dbReference>
<accession>A0A086JXU3</accession>
<dbReference type="CDD" id="cd05467">
    <property type="entry name" value="CBM20"/>
    <property type="match status" value="1"/>
</dbReference>
<evidence type="ECO:0000256" key="1">
    <source>
        <dbReference type="SAM" id="MobiDB-lite"/>
    </source>
</evidence>
<evidence type="ECO:0000313" key="3">
    <source>
        <dbReference type="EMBL" id="KFG36961.1"/>
    </source>
</evidence>
<dbReference type="SMART" id="SM01065">
    <property type="entry name" value="CBM_2"/>
    <property type="match status" value="1"/>
</dbReference>
<gene>
    <name evidence="3" type="ORF">TGDOM2_314910</name>
</gene>
<organism evidence="3 4">
    <name type="scientific">Toxoplasma gondii GAB2-2007-GAL-DOM2</name>
    <dbReference type="NCBI Taxonomy" id="1130820"/>
    <lineage>
        <taxon>Eukaryota</taxon>
        <taxon>Sar</taxon>
        <taxon>Alveolata</taxon>
        <taxon>Apicomplexa</taxon>
        <taxon>Conoidasida</taxon>
        <taxon>Coccidia</taxon>
        <taxon>Eucoccidiorida</taxon>
        <taxon>Eimeriorina</taxon>
        <taxon>Sarcocystidae</taxon>
        <taxon>Toxoplasma</taxon>
    </lineage>
</organism>
<dbReference type="GO" id="GO:2001070">
    <property type="term" value="F:starch binding"/>
    <property type="evidence" value="ECO:0007669"/>
    <property type="project" value="InterPro"/>
</dbReference>
<dbReference type="PROSITE" id="PS51166">
    <property type="entry name" value="CBM20"/>
    <property type="match status" value="1"/>
</dbReference>
<dbReference type="PANTHER" id="PTHR32518:SF3">
    <property type="entry name" value="4-ALPHA-GLUCANOTRANSFERASE"/>
    <property type="match status" value="1"/>
</dbReference>
<dbReference type="SUPFAM" id="SSF49452">
    <property type="entry name" value="Starch-binding domain-like"/>
    <property type="match status" value="1"/>
</dbReference>
<dbReference type="InterPro" id="IPR013784">
    <property type="entry name" value="Carb-bd-like_fold"/>
</dbReference>
<dbReference type="PANTHER" id="PTHR32518">
    <property type="match status" value="1"/>
</dbReference>
<evidence type="ECO:0000259" key="2">
    <source>
        <dbReference type="PROSITE" id="PS51166"/>
    </source>
</evidence>
<reference evidence="3 4" key="1">
    <citation type="submission" date="2014-02" db="EMBL/GenBank/DDBJ databases">
        <authorList>
            <person name="Sibley D."/>
            <person name="Venepally P."/>
            <person name="Karamycheva S."/>
            <person name="Hadjithomas M."/>
            <person name="Khan A."/>
            <person name="Brunk B."/>
            <person name="Roos D."/>
            <person name="Caler E."/>
            <person name="Lorenzi H."/>
        </authorList>
    </citation>
    <scope>NUCLEOTIDE SEQUENCE [LARGE SCALE GENOMIC DNA]</scope>
    <source>
        <strain evidence="3 4">GAB2-2007-GAL-DOM2</strain>
    </source>
</reference>
<dbReference type="Pfam" id="PF00686">
    <property type="entry name" value="CBM_20"/>
    <property type="match status" value="1"/>
</dbReference>
<dbReference type="OrthoDB" id="408870at2759"/>
<name>A0A086JXU3_TOXGO</name>
<feature type="region of interest" description="Disordered" evidence="1">
    <location>
        <begin position="57"/>
        <end position="80"/>
    </location>
</feature>
<dbReference type="InterPro" id="IPR002044">
    <property type="entry name" value="CBM20"/>
</dbReference>
<dbReference type="EMBL" id="AHZU02001057">
    <property type="protein sequence ID" value="KFG36961.1"/>
    <property type="molecule type" value="Genomic_DNA"/>
</dbReference>
<protein>
    <submittedName>
        <fullName evidence="3">Starch binding domain-containing protein</fullName>
    </submittedName>
</protein>